<sequence>METSTVDVVERENAEVAGFWDTFDSHLKGFLGALQNRTAERGSAGGVYVQHLAHRLDYNDFYTKMYGFDVTDHWGA</sequence>
<accession>C5LXU7</accession>
<dbReference type="OrthoDB" id="10386004at2759"/>
<dbReference type="RefSeq" id="XP_002765729.1">
    <property type="nucleotide sequence ID" value="XM_002765683.1"/>
</dbReference>
<dbReference type="EMBL" id="GG686736">
    <property type="protein sequence ID" value="EEQ98446.1"/>
    <property type="molecule type" value="Genomic_DNA"/>
</dbReference>
<dbReference type="AlphaFoldDB" id="C5LXU7"/>
<evidence type="ECO:0000313" key="1">
    <source>
        <dbReference type="EMBL" id="EEQ98446.1"/>
    </source>
</evidence>
<organism evidence="2">
    <name type="scientific">Perkinsus marinus (strain ATCC 50983 / TXsc)</name>
    <dbReference type="NCBI Taxonomy" id="423536"/>
    <lineage>
        <taxon>Eukaryota</taxon>
        <taxon>Sar</taxon>
        <taxon>Alveolata</taxon>
        <taxon>Perkinsozoa</taxon>
        <taxon>Perkinsea</taxon>
        <taxon>Perkinsida</taxon>
        <taxon>Perkinsidae</taxon>
        <taxon>Perkinsus</taxon>
    </lineage>
</organism>
<name>C5LXU7_PERM5</name>
<reference evidence="1 2" key="1">
    <citation type="submission" date="2008-07" db="EMBL/GenBank/DDBJ databases">
        <authorList>
            <person name="El-Sayed N."/>
            <person name="Caler E."/>
            <person name="Inman J."/>
            <person name="Amedeo P."/>
            <person name="Hass B."/>
            <person name="Wortman J."/>
        </authorList>
    </citation>
    <scope>NUCLEOTIDE SEQUENCE [LARGE SCALE GENOMIC DNA]</scope>
    <source>
        <strain evidence="2">ATCC 50983 / TXsc</strain>
    </source>
</reference>
<gene>
    <name evidence="1" type="ORF">Pmar_PMAR021486</name>
</gene>
<dbReference type="Proteomes" id="UP000007800">
    <property type="component" value="Unassembled WGS sequence"/>
</dbReference>
<evidence type="ECO:0000313" key="2">
    <source>
        <dbReference type="Proteomes" id="UP000007800"/>
    </source>
</evidence>
<keyword evidence="2" id="KW-1185">Reference proteome</keyword>
<proteinExistence type="predicted"/>
<dbReference type="GeneID" id="9040920"/>
<dbReference type="InParanoid" id="C5LXU7"/>
<protein>
    <submittedName>
        <fullName evidence="1">Uncharacterized protein</fullName>
    </submittedName>
</protein>